<name>C6HV30_9BACT</name>
<keyword evidence="2" id="KW-1133">Transmembrane helix</keyword>
<evidence type="ECO:0000256" key="1">
    <source>
        <dbReference type="SAM" id="MobiDB-lite"/>
    </source>
</evidence>
<reference evidence="3 4" key="1">
    <citation type="journal article" date="2009" name="Appl. Environ. Microbiol.">
        <title>Community genomic and proteomic analyses of chemoautotrophic iron-oxidizing "Leptospirillum rubarum" (Group II) and "Leptospirillum ferrodiazotrophum" (Group III) bacteria in acid mine drainage biofilms.</title>
        <authorList>
            <person name="Goltsman D.S."/>
            <person name="Denef V.J."/>
            <person name="Singer S.W."/>
            <person name="VerBerkmoes N.C."/>
            <person name="Lefsrud M."/>
            <person name="Mueller R.S."/>
            <person name="Dick G.J."/>
            <person name="Sun C.L."/>
            <person name="Wheeler K.E."/>
            <person name="Zemla A."/>
            <person name="Baker B.J."/>
            <person name="Hauser L."/>
            <person name="Land M."/>
            <person name="Shah M.B."/>
            <person name="Thelen M.P."/>
            <person name="Hettich R.L."/>
            <person name="Banfield J.F."/>
        </authorList>
    </citation>
    <scope>NUCLEOTIDE SEQUENCE [LARGE SCALE GENOMIC DNA]</scope>
</reference>
<keyword evidence="4" id="KW-1185">Reference proteome</keyword>
<keyword evidence="2" id="KW-0472">Membrane</keyword>
<keyword evidence="2" id="KW-0812">Transmembrane</keyword>
<evidence type="ECO:0000313" key="3">
    <source>
        <dbReference type="EMBL" id="EES53544.1"/>
    </source>
</evidence>
<sequence length="337" mass="36540">MSSDSSHKVSGVEGETSSFPDGPSESVSDSTSFRTISFVLAHILFSSFLLLLIFWAFSTYSVLEAIRIRDASSAHLLIVFDRPPPKKEASGLQTTLEKIVGAGNVSPMPIQSGQGPTERRTRQRILSVLLVPGKSPDGAPVSLSEMVRSISQVVHNDARIQDIVYSPDWVSRVDSLMSLSLQLRKGLLLVLFLATLSLSLYWGVVGAPLVARLVHLSHSGEGAESLPRTRTFRTDPSRPEIESTPRRPRPPSFFQRVFSSVLMGGISSLTALLFAWSLKNVLFPEPLSPLAPLPLPIPFGGRLWLLFIVCSLLGGLGGGVIASLFSSRGQRHGDSSR</sequence>
<accession>C6HV30</accession>
<feature type="region of interest" description="Disordered" evidence="1">
    <location>
        <begin position="1"/>
        <end position="26"/>
    </location>
</feature>
<feature type="region of interest" description="Disordered" evidence="1">
    <location>
        <begin position="222"/>
        <end position="249"/>
    </location>
</feature>
<protein>
    <submittedName>
        <fullName evidence="3">Uncharacterized protein</fullName>
    </submittedName>
</protein>
<feature type="compositionally biased region" description="Basic and acidic residues" evidence="1">
    <location>
        <begin position="232"/>
        <end position="245"/>
    </location>
</feature>
<feature type="transmembrane region" description="Helical" evidence="2">
    <location>
        <begin position="187"/>
        <end position="211"/>
    </location>
</feature>
<organism evidence="3 4">
    <name type="scientific">Leptospirillum ferrodiazotrophum</name>
    <dbReference type="NCBI Taxonomy" id="412449"/>
    <lineage>
        <taxon>Bacteria</taxon>
        <taxon>Pseudomonadati</taxon>
        <taxon>Nitrospirota</taxon>
        <taxon>Nitrospiria</taxon>
        <taxon>Nitrospirales</taxon>
        <taxon>Nitrospiraceae</taxon>
        <taxon>Leptospirillum</taxon>
    </lineage>
</organism>
<feature type="transmembrane region" description="Helical" evidence="2">
    <location>
        <begin position="36"/>
        <end position="57"/>
    </location>
</feature>
<dbReference type="AlphaFoldDB" id="C6HV30"/>
<proteinExistence type="predicted"/>
<evidence type="ECO:0000313" key="4">
    <source>
        <dbReference type="Proteomes" id="UP000009374"/>
    </source>
</evidence>
<dbReference type="Proteomes" id="UP000009374">
    <property type="component" value="Unassembled WGS sequence"/>
</dbReference>
<evidence type="ECO:0000256" key="2">
    <source>
        <dbReference type="SAM" id="Phobius"/>
    </source>
</evidence>
<gene>
    <name evidence="3" type="ORF">UBAL3_78220010</name>
</gene>
<feature type="transmembrane region" description="Helical" evidence="2">
    <location>
        <begin position="257"/>
        <end position="278"/>
    </location>
</feature>
<feature type="transmembrane region" description="Helical" evidence="2">
    <location>
        <begin position="303"/>
        <end position="325"/>
    </location>
</feature>
<feature type="compositionally biased region" description="Polar residues" evidence="1">
    <location>
        <begin position="15"/>
        <end position="26"/>
    </location>
</feature>
<dbReference type="EMBL" id="GG693860">
    <property type="protein sequence ID" value="EES53544.1"/>
    <property type="molecule type" value="Genomic_DNA"/>
</dbReference>